<protein>
    <submittedName>
        <fullName evidence="9">Peptide/nickel transport system permease protein</fullName>
    </submittedName>
</protein>
<accession>A0A1I1YIH4</accession>
<dbReference type="Gene3D" id="1.10.3720.10">
    <property type="entry name" value="MetI-like"/>
    <property type="match status" value="1"/>
</dbReference>
<dbReference type="CDD" id="cd06261">
    <property type="entry name" value="TM_PBP2"/>
    <property type="match status" value="1"/>
</dbReference>
<dbReference type="PROSITE" id="PS50928">
    <property type="entry name" value="ABC_TM1"/>
    <property type="match status" value="1"/>
</dbReference>
<dbReference type="SUPFAM" id="SSF161098">
    <property type="entry name" value="MetI-like"/>
    <property type="match status" value="1"/>
</dbReference>
<gene>
    <name evidence="9" type="ORF">SAMN04515678_10765</name>
</gene>
<evidence type="ECO:0000313" key="9">
    <source>
        <dbReference type="EMBL" id="SFE19346.1"/>
    </source>
</evidence>
<dbReference type="OrthoDB" id="9807402at2"/>
<evidence type="ECO:0000256" key="1">
    <source>
        <dbReference type="ARBA" id="ARBA00004651"/>
    </source>
</evidence>
<evidence type="ECO:0000313" key="10">
    <source>
        <dbReference type="Proteomes" id="UP000325289"/>
    </source>
</evidence>
<feature type="transmembrane region" description="Helical" evidence="7">
    <location>
        <begin position="101"/>
        <end position="122"/>
    </location>
</feature>
<keyword evidence="4 7" id="KW-0812">Transmembrane</keyword>
<evidence type="ECO:0000256" key="2">
    <source>
        <dbReference type="ARBA" id="ARBA00022448"/>
    </source>
</evidence>
<evidence type="ECO:0000256" key="7">
    <source>
        <dbReference type="RuleBase" id="RU363032"/>
    </source>
</evidence>
<evidence type="ECO:0000256" key="5">
    <source>
        <dbReference type="ARBA" id="ARBA00022989"/>
    </source>
</evidence>
<feature type="transmembrane region" description="Helical" evidence="7">
    <location>
        <begin position="299"/>
        <end position="318"/>
    </location>
</feature>
<evidence type="ECO:0000256" key="3">
    <source>
        <dbReference type="ARBA" id="ARBA00022475"/>
    </source>
</evidence>
<dbReference type="RefSeq" id="WP_149756182.1">
    <property type="nucleotide sequence ID" value="NZ_FOMS01000007.1"/>
</dbReference>
<comment type="subcellular location">
    <subcellularLocation>
        <location evidence="1 7">Cell membrane</location>
        <topology evidence="1 7">Multi-pass membrane protein</topology>
    </subcellularLocation>
</comment>
<dbReference type="Pfam" id="PF19300">
    <property type="entry name" value="BPD_transp_1_N"/>
    <property type="match status" value="1"/>
</dbReference>
<evidence type="ECO:0000256" key="6">
    <source>
        <dbReference type="ARBA" id="ARBA00023136"/>
    </source>
</evidence>
<organism evidence="9 10">
    <name type="scientific">Roseivivax sediminis</name>
    <dbReference type="NCBI Taxonomy" id="936889"/>
    <lineage>
        <taxon>Bacteria</taxon>
        <taxon>Pseudomonadati</taxon>
        <taxon>Pseudomonadota</taxon>
        <taxon>Alphaproteobacteria</taxon>
        <taxon>Rhodobacterales</taxon>
        <taxon>Roseobacteraceae</taxon>
        <taxon>Roseivivax</taxon>
    </lineage>
</organism>
<dbReference type="PANTHER" id="PTHR43163:SF6">
    <property type="entry name" value="DIPEPTIDE TRANSPORT SYSTEM PERMEASE PROTEIN DPPB-RELATED"/>
    <property type="match status" value="1"/>
</dbReference>
<dbReference type="EMBL" id="FOMS01000007">
    <property type="protein sequence ID" value="SFE19346.1"/>
    <property type="molecule type" value="Genomic_DNA"/>
</dbReference>
<dbReference type="InterPro" id="IPR000515">
    <property type="entry name" value="MetI-like"/>
</dbReference>
<keyword evidence="6 7" id="KW-0472">Membrane</keyword>
<comment type="similarity">
    <text evidence="7">Belongs to the binding-protein-dependent transport system permease family.</text>
</comment>
<feature type="transmembrane region" description="Helical" evidence="7">
    <location>
        <begin position="196"/>
        <end position="216"/>
    </location>
</feature>
<dbReference type="InterPro" id="IPR035906">
    <property type="entry name" value="MetI-like_sf"/>
</dbReference>
<dbReference type="Proteomes" id="UP000325289">
    <property type="component" value="Unassembled WGS sequence"/>
</dbReference>
<evidence type="ECO:0000256" key="4">
    <source>
        <dbReference type="ARBA" id="ARBA00022692"/>
    </source>
</evidence>
<keyword evidence="2 7" id="KW-0813">Transport</keyword>
<reference evidence="9 10" key="1">
    <citation type="submission" date="2016-10" db="EMBL/GenBank/DDBJ databases">
        <authorList>
            <person name="Varghese N."/>
            <person name="Submissions S."/>
        </authorList>
    </citation>
    <scope>NUCLEOTIDE SEQUENCE [LARGE SCALE GENOMIC DNA]</scope>
    <source>
        <strain evidence="10">YIM D21,KCTC 23444,ACCC 10710</strain>
    </source>
</reference>
<name>A0A1I1YIH4_9RHOB</name>
<keyword evidence="5 7" id="KW-1133">Transmembrane helix</keyword>
<dbReference type="PANTHER" id="PTHR43163">
    <property type="entry name" value="DIPEPTIDE TRANSPORT SYSTEM PERMEASE PROTEIN DPPB-RELATED"/>
    <property type="match status" value="1"/>
</dbReference>
<proteinExistence type="inferred from homology"/>
<feature type="domain" description="ABC transmembrane type-1" evidence="8">
    <location>
        <begin position="95"/>
        <end position="326"/>
    </location>
</feature>
<feature type="transmembrane region" description="Helical" evidence="7">
    <location>
        <begin position="134"/>
        <end position="157"/>
    </location>
</feature>
<sequence length="337" mass="36124">MIKLIAKRFLSAVPSLIGVIIVTFVISHTLPGDPAAYFAGPSATAESIAETKARLGLDQPLPAQFVTYVGDLVQGDLGRSFNSGQPVLTDLVRRLPASFELTLYALLFAIVVAVPLGLWAAVNPGSWIDHLCRGTVTAAAAFPSFFTALVLIFVFYYKLGWAPSPIGRLAIYFPVPPTVTGFFTIDALIAGDVGTARAALGQLVLPAISLGLFALAPLARMTRASMIGVLGSEFITTARAEGLPRRKILWTYGFRNALLPVVNILGMIFSFLLGANVLIEQVFGWPGIGTYAVEAVLTSDYAAIQGFVVMMAVLYILLNLGVDILNMIVDPRVRYDD</sequence>
<dbReference type="InterPro" id="IPR045621">
    <property type="entry name" value="BPD_transp_1_N"/>
</dbReference>
<evidence type="ECO:0000259" key="8">
    <source>
        <dbReference type="PROSITE" id="PS50928"/>
    </source>
</evidence>
<feature type="transmembrane region" description="Helical" evidence="7">
    <location>
        <begin position="257"/>
        <end position="279"/>
    </location>
</feature>
<dbReference type="AlphaFoldDB" id="A0A1I1YIH4"/>
<dbReference type="GO" id="GO:0071916">
    <property type="term" value="F:dipeptide transmembrane transporter activity"/>
    <property type="evidence" value="ECO:0007669"/>
    <property type="project" value="TreeGrafter"/>
</dbReference>
<keyword evidence="10" id="KW-1185">Reference proteome</keyword>
<dbReference type="Pfam" id="PF00528">
    <property type="entry name" value="BPD_transp_1"/>
    <property type="match status" value="1"/>
</dbReference>
<dbReference type="GO" id="GO:0005886">
    <property type="term" value="C:plasma membrane"/>
    <property type="evidence" value="ECO:0007669"/>
    <property type="project" value="UniProtKB-SubCell"/>
</dbReference>
<keyword evidence="3" id="KW-1003">Cell membrane</keyword>